<gene>
    <name evidence="2" type="ORF">DPMN_055976</name>
</gene>
<organism evidence="2 3">
    <name type="scientific">Dreissena polymorpha</name>
    <name type="common">Zebra mussel</name>
    <name type="synonym">Mytilus polymorpha</name>
    <dbReference type="NCBI Taxonomy" id="45954"/>
    <lineage>
        <taxon>Eukaryota</taxon>
        <taxon>Metazoa</taxon>
        <taxon>Spiralia</taxon>
        <taxon>Lophotrochozoa</taxon>
        <taxon>Mollusca</taxon>
        <taxon>Bivalvia</taxon>
        <taxon>Autobranchia</taxon>
        <taxon>Heteroconchia</taxon>
        <taxon>Euheterodonta</taxon>
        <taxon>Imparidentia</taxon>
        <taxon>Neoheterodontei</taxon>
        <taxon>Myida</taxon>
        <taxon>Dreissenoidea</taxon>
        <taxon>Dreissenidae</taxon>
        <taxon>Dreissena</taxon>
    </lineage>
</organism>
<dbReference type="AlphaFoldDB" id="A0A9D4CSS2"/>
<dbReference type="Proteomes" id="UP000828390">
    <property type="component" value="Unassembled WGS sequence"/>
</dbReference>
<protein>
    <submittedName>
        <fullName evidence="2">Uncharacterized protein</fullName>
    </submittedName>
</protein>
<proteinExistence type="predicted"/>
<keyword evidence="3" id="KW-1185">Reference proteome</keyword>
<dbReference type="EMBL" id="JAIWYP010000012">
    <property type="protein sequence ID" value="KAH3729997.1"/>
    <property type="molecule type" value="Genomic_DNA"/>
</dbReference>
<reference evidence="2" key="2">
    <citation type="submission" date="2020-11" db="EMBL/GenBank/DDBJ databases">
        <authorList>
            <person name="McCartney M.A."/>
            <person name="Auch B."/>
            <person name="Kono T."/>
            <person name="Mallez S."/>
            <person name="Becker A."/>
            <person name="Gohl D.M."/>
            <person name="Silverstein K.A.T."/>
            <person name="Koren S."/>
            <person name="Bechman K.B."/>
            <person name="Herman A."/>
            <person name="Abrahante J.E."/>
            <person name="Garbe J."/>
        </authorList>
    </citation>
    <scope>NUCLEOTIDE SEQUENCE</scope>
    <source>
        <strain evidence="2">Duluth1</strain>
        <tissue evidence="2">Whole animal</tissue>
    </source>
</reference>
<evidence type="ECO:0000313" key="3">
    <source>
        <dbReference type="Proteomes" id="UP000828390"/>
    </source>
</evidence>
<reference evidence="2" key="1">
    <citation type="journal article" date="2019" name="bioRxiv">
        <title>The Genome of the Zebra Mussel, Dreissena polymorpha: A Resource for Invasive Species Research.</title>
        <authorList>
            <person name="McCartney M.A."/>
            <person name="Auch B."/>
            <person name="Kono T."/>
            <person name="Mallez S."/>
            <person name="Zhang Y."/>
            <person name="Obille A."/>
            <person name="Becker A."/>
            <person name="Abrahante J.E."/>
            <person name="Garbe J."/>
            <person name="Badalamenti J.P."/>
            <person name="Herman A."/>
            <person name="Mangelson H."/>
            <person name="Liachko I."/>
            <person name="Sullivan S."/>
            <person name="Sone E.D."/>
            <person name="Koren S."/>
            <person name="Silverstein K.A.T."/>
            <person name="Beckman K.B."/>
            <person name="Gohl D.M."/>
        </authorList>
    </citation>
    <scope>NUCLEOTIDE SEQUENCE</scope>
    <source>
        <strain evidence="2">Duluth1</strain>
        <tissue evidence="2">Whole animal</tissue>
    </source>
</reference>
<comment type="caution">
    <text evidence="2">The sequence shown here is derived from an EMBL/GenBank/DDBJ whole genome shotgun (WGS) entry which is preliminary data.</text>
</comment>
<evidence type="ECO:0000256" key="1">
    <source>
        <dbReference type="SAM" id="MobiDB-lite"/>
    </source>
</evidence>
<evidence type="ECO:0000313" key="2">
    <source>
        <dbReference type="EMBL" id="KAH3729997.1"/>
    </source>
</evidence>
<accession>A0A9D4CSS2</accession>
<sequence>MLDQRRIAKVVRDRRKRLLRRNRRQKLNSHTGKYAALTKTVQNNDLSCSKRPSKHRDRFHNGAAVQHQQADHKKVS</sequence>
<name>A0A9D4CSS2_DREPO</name>
<feature type="region of interest" description="Disordered" evidence="1">
    <location>
        <begin position="40"/>
        <end position="76"/>
    </location>
</feature>